<evidence type="ECO:0000256" key="4">
    <source>
        <dbReference type="ARBA" id="ARBA00022730"/>
    </source>
</evidence>
<dbReference type="EMBL" id="DVMR01000065">
    <property type="protein sequence ID" value="HIU44394.1"/>
    <property type="molecule type" value="Genomic_DNA"/>
</dbReference>
<dbReference type="Gene3D" id="3.90.470.10">
    <property type="entry name" value="Ribosomal protein L22/L17"/>
    <property type="match status" value="1"/>
</dbReference>
<dbReference type="PANTHER" id="PTHR13501">
    <property type="entry name" value="CHLOROPLAST 50S RIBOSOMAL PROTEIN L22-RELATED"/>
    <property type="match status" value="1"/>
</dbReference>
<dbReference type="PROSITE" id="PS00464">
    <property type="entry name" value="RIBOSOMAL_L22"/>
    <property type="match status" value="1"/>
</dbReference>
<evidence type="ECO:0000256" key="13">
    <source>
        <dbReference type="RuleBase" id="RU004008"/>
    </source>
</evidence>
<dbReference type="InterPro" id="IPR001063">
    <property type="entry name" value="Ribosomal_uL22"/>
</dbReference>
<dbReference type="GO" id="GO:0003735">
    <property type="term" value="F:structural constituent of ribosome"/>
    <property type="evidence" value="ECO:0007669"/>
    <property type="project" value="InterPro"/>
</dbReference>
<organism evidence="14 15">
    <name type="scientific">Candidatus Ventrousia excrementavium</name>
    <dbReference type="NCBI Taxonomy" id="2840961"/>
    <lineage>
        <taxon>Bacteria</taxon>
        <taxon>Bacillati</taxon>
        <taxon>Bacillota</taxon>
        <taxon>Clostridia</taxon>
        <taxon>Eubacteriales</taxon>
        <taxon>Clostridiaceae</taxon>
        <taxon>Clostridiaceae incertae sedis</taxon>
        <taxon>Candidatus Ventrousia</taxon>
    </lineage>
</organism>
<dbReference type="SUPFAM" id="SSF54843">
    <property type="entry name" value="Ribosomal protein L22"/>
    <property type="match status" value="1"/>
</dbReference>
<dbReference type="InterPro" id="IPR047867">
    <property type="entry name" value="Ribosomal_uL22_bac/org-type"/>
</dbReference>
<evidence type="ECO:0000256" key="3">
    <source>
        <dbReference type="ARBA" id="ARBA00011838"/>
    </source>
</evidence>
<dbReference type="InterPro" id="IPR036394">
    <property type="entry name" value="Ribosomal_uL22_sf"/>
</dbReference>
<evidence type="ECO:0000256" key="10">
    <source>
        <dbReference type="HAMAP-Rule" id="MF_01331"/>
    </source>
</evidence>
<evidence type="ECO:0000313" key="14">
    <source>
        <dbReference type="EMBL" id="HIU44394.1"/>
    </source>
</evidence>
<keyword evidence="4 10" id="KW-0699">rRNA-binding</keyword>
<dbReference type="NCBIfam" id="TIGR01044">
    <property type="entry name" value="rplV_bact"/>
    <property type="match status" value="1"/>
</dbReference>
<evidence type="ECO:0000256" key="5">
    <source>
        <dbReference type="ARBA" id="ARBA00022884"/>
    </source>
</evidence>
<dbReference type="GO" id="GO:0019843">
    <property type="term" value="F:rRNA binding"/>
    <property type="evidence" value="ECO:0007669"/>
    <property type="project" value="UniProtKB-UniRule"/>
</dbReference>
<dbReference type="Proteomes" id="UP000824073">
    <property type="component" value="Unassembled WGS sequence"/>
</dbReference>
<reference evidence="14" key="1">
    <citation type="submission" date="2020-10" db="EMBL/GenBank/DDBJ databases">
        <authorList>
            <person name="Gilroy R."/>
        </authorList>
    </citation>
    <scope>NUCLEOTIDE SEQUENCE</scope>
    <source>
        <strain evidence="14">CHK191-8634</strain>
    </source>
</reference>
<dbReference type="InterPro" id="IPR018260">
    <property type="entry name" value="Ribosomal_uL22_CS"/>
</dbReference>
<name>A0A9D1LM54_9CLOT</name>
<evidence type="ECO:0000256" key="7">
    <source>
        <dbReference type="ARBA" id="ARBA00023274"/>
    </source>
</evidence>
<keyword evidence="5 10" id="KW-0694">RNA-binding</keyword>
<evidence type="ECO:0000256" key="9">
    <source>
        <dbReference type="ARBA" id="ARBA00035207"/>
    </source>
</evidence>
<dbReference type="AlphaFoldDB" id="A0A9D1LM54"/>
<evidence type="ECO:0000256" key="1">
    <source>
        <dbReference type="ARBA" id="ARBA00003478"/>
    </source>
</evidence>
<comment type="function">
    <text evidence="1 10">The globular domain of the protein is located near the polypeptide exit tunnel on the outside of the subunit, while an extended beta-hairpin is found that lines the wall of the exit tunnel in the center of the 70S ribosome.</text>
</comment>
<dbReference type="CDD" id="cd00336">
    <property type="entry name" value="Ribosomal_L22"/>
    <property type="match status" value="1"/>
</dbReference>
<proteinExistence type="inferred from homology"/>
<evidence type="ECO:0000256" key="8">
    <source>
        <dbReference type="ARBA" id="ARBA00025084"/>
    </source>
</evidence>
<comment type="function">
    <text evidence="10 13">This protein binds specifically to 23S rRNA; its binding is stimulated by other ribosomal proteins, e.g., L4, L17, and L20. It is important during the early stages of 50S assembly. It makes multiple contacts with different domains of the 23S rRNA in the assembled 50S subunit and ribosome.</text>
</comment>
<keyword evidence="6 10" id="KW-0689">Ribosomal protein</keyword>
<dbReference type="GO" id="GO:0022625">
    <property type="term" value="C:cytosolic large ribosomal subunit"/>
    <property type="evidence" value="ECO:0007669"/>
    <property type="project" value="TreeGrafter"/>
</dbReference>
<dbReference type="PANTHER" id="PTHR13501:SF8">
    <property type="entry name" value="LARGE RIBOSOMAL SUBUNIT PROTEIN UL22M"/>
    <property type="match status" value="1"/>
</dbReference>
<keyword evidence="7 10" id="KW-0687">Ribonucleoprotein</keyword>
<dbReference type="GO" id="GO:0006412">
    <property type="term" value="P:translation"/>
    <property type="evidence" value="ECO:0007669"/>
    <property type="project" value="UniProtKB-UniRule"/>
</dbReference>
<reference evidence="14" key="2">
    <citation type="journal article" date="2021" name="PeerJ">
        <title>Extensive microbial diversity within the chicken gut microbiome revealed by metagenomics and culture.</title>
        <authorList>
            <person name="Gilroy R."/>
            <person name="Ravi A."/>
            <person name="Getino M."/>
            <person name="Pursley I."/>
            <person name="Horton D.L."/>
            <person name="Alikhan N.F."/>
            <person name="Baker D."/>
            <person name="Gharbi K."/>
            <person name="Hall N."/>
            <person name="Watson M."/>
            <person name="Adriaenssens E.M."/>
            <person name="Foster-Nyarko E."/>
            <person name="Jarju S."/>
            <person name="Secka A."/>
            <person name="Antonio M."/>
            <person name="Oren A."/>
            <person name="Chaudhuri R.R."/>
            <person name="La Ragione R."/>
            <person name="Hildebrand F."/>
            <person name="Pallen M.J."/>
        </authorList>
    </citation>
    <scope>NUCLEOTIDE SEQUENCE</scope>
    <source>
        <strain evidence="14">CHK191-8634</strain>
    </source>
</reference>
<dbReference type="HAMAP" id="MF_01331_B">
    <property type="entry name" value="Ribosomal_uL22_B"/>
    <property type="match status" value="1"/>
</dbReference>
<protein>
    <recommendedName>
        <fullName evidence="9 10">Large ribosomal subunit protein uL22</fullName>
    </recommendedName>
</protein>
<comment type="similarity">
    <text evidence="2 10 11">Belongs to the universal ribosomal protein uL22 family.</text>
</comment>
<evidence type="ECO:0000313" key="15">
    <source>
        <dbReference type="Proteomes" id="UP000824073"/>
    </source>
</evidence>
<sequence>MEAKAYLKYLRIAPRKVQISCDLIRGKDVSAAAAILMNSPKAASEPLLKLLRSAMANAENNHQMNPEKLYVAQVFACPGPILKRVMPRAQGRAFRINKRTSHVTMVLGERE</sequence>
<comment type="subunit">
    <text evidence="3 10 12">Part of the 50S ribosomal subunit.</text>
</comment>
<evidence type="ECO:0000256" key="2">
    <source>
        <dbReference type="ARBA" id="ARBA00009451"/>
    </source>
</evidence>
<evidence type="ECO:0000256" key="11">
    <source>
        <dbReference type="RuleBase" id="RU004005"/>
    </source>
</evidence>
<accession>A0A9D1LM54</accession>
<gene>
    <name evidence="10 14" type="primary">rplV</name>
    <name evidence="14" type="ORF">IAB67_08880</name>
</gene>
<evidence type="ECO:0000256" key="6">
    <source>
        <dbReference type="ARBA" id="ARBA00022980"/>
    </source>
</evidence>
<dbReference type="InterPro" id="IPR005727">
    <property type="entry name" value="Ribosomal_uL22_bac/chlpt-type"/>
</dbReference>
<dbReference type="Pfam" id="PF00237">
    <property type="entry name" value="Ribosomal_L22"/>
    <property type="match status" value="1"/>
</dbReference>
<comment type="function">
    <text evidence="8">This protein binds specifically to 23S rRNA; its binding is stimulated by other ribosomal proteins, e.g. L4, L17, and L20. It is important during the early stages of 50S assembly. It makes multiple contacts with different domains of the 23S rRNA in the assembled 50S subunit and ribosome.</text>
</comment>
<evidence type="ECO:0000256" key="12">
    <source>
        <dbReference type="RuleBase" id="RU004006"/>
    </source>
</evidence>
<comment type="caution">
    <text evidence="14">The sequence shown here is derived from an EMBL/GenBank/DDBJ whole genome shotgun (WGS) entry which is preliminary data.</text>
</comment>